<sequence>MLAHPELDYNLQYSHYNGTVRNQQAADQAQQGRAIARLAEQYGIMVFYRGQDPIDGQRAQVIKGIAASYGMGFIPGSWLGGS</sequence>
<gene>
    <name evidence="1" type="primary">traF_1</name>
    <name evidence="1" type="ORF">BvCmsKKP061_00525</name>
</gene>
<proteinExistence type="predicted"/>
<name>A0A4C9F548_ECOLX</name>
<dbReference type="Pfam" id="PF13728">
    <property type="entry name" value="TraF"/>
    <property type="match status" value="1"/>
</dbReference>
<protein>
    <submittedName>
        <fullName evidence="1">Conjugal transfer protein TraF</fullName>
    </submittedName>
</protein>
<dbReference type="InterPro" id="IPR039555">
    <property type="entry name" value="TraF/TrbB"/>
</dbReference>
<evidence type="ECO:0000313" key="2">
    <source>
        <dbReference type="Proteomes" id="UP000303027"/>
    </source>
</evidence>
<accession>A0A4C9F548</accession>
<reference evidence="1 2" key="1">
    <citation type="submission" date="2018-04" db="EMBL/GenBank/DDBJ databases">
        <title>Large scale genomics of bovine and human commensal E. coli to reveal the emerging process of EHEC.</title>
        <authorList>
            <person name="Arimizu Y."/>
            <person name="Ogura Y."/>
        </authorList>
    </citation>
    <scope>NUCLEOTIDE SEQUENCE [LARGE SCALE GENOMIC DNA]</scope>
    <source>
        <strain evidence="1 2">KK-P061</strain>
    </source>
</reference>
<dbReference type="EMBL" id="BFXY01000022">
    <property type="protein sequence ID" value="GDH28914.1"/>
    <property type="molecule type" value="Genomic_DNA"/>
</dbReference>
<comment type="caution">
    <text evidence="1">The sequence shown here is derived from an EMBL/GenBank/DDBJ whole genome shotgun (WGS) entry which is preliminary data.</text>
</comment>
<dbReference type="Proteomes" id="UP000303027">
    <property type="component" value="Unassembled WGS sequence"/>
</dbReference>
<organism evidence="1 2">
    <name type="scientific">Escherichia coli</name>
    <dbReference type="NCBI Taxonomy" id="562"/>
    <lineage>
        <taxon>Bacteria</taxon>
        <taxon>Pseudomonadati</taxon>
        <taxon>Pseudomonadota</taxon>
        <taxon>Gammaproteobacteria</taxon>
        <taxon>Enterobacterales</taxon>
        <taxon>Enterobacteriaceae</taxon>
        <taxon>Escherichia</taxon>
    </lineage>
</organism>
<dbReference type="AlphaFoldDB" id="A0A4C9F548"/>
<evidence type="ECO:0000313" key="1">
    <source>
        <dbReference type="EMBL" id="GDH28914.1"/>
    </source>
</evidence>